<gene>
    <name evidence="2" type="ORF">CEPID_08290</name>
</gene>
<dbReference type="PATRIC" id="fig|1050174.4.peg.1669"/>
<dbReference type="AlphaFoldDB" id="A0A0G3GVD6"/>
<keyword evidence="1" id="KW-0472">Membrane</keyword>
<feature type="transmembrane region" description="Helical" evidence="1">
    <location>
        <begin position="149"/>
        <end position="167"/>
    </location>
</feature>
<name>A0A0G3GVD6_9CORY</name>
<feature type="transmembrane region" description="Helical" evidence="1">
    <location>
        <begin position="58"/>
        <end position="79"/>
    </location>
</feature>
<feature type="transmembrane region" description="Helical" evidence="1">
    <location>
        <begin position="118"/>
        <end position="137"/>
    </location>
</feature>
<evidence type="ECO:0000313" key="3">
    <source>
        <dbReference type="Proteomes" id="UP000035368"/>
    </source>
</evidence>
<proteinExistence type="predicted"/>
<protein>
    <submittedName>
        <fullName evidence="2">Uncharacterized protein</fullName>
    </submittedName>
</protein>
<dbReference type="Proteomes" id="UP000035368">
    <property type="component" value="Chromosome"/>
</dbReference>
<evidence type="ECO:0000256" key="1">
    <source>
        <dbReference type="SAM" id="Phobius"/>
    </source>
</evidence>
<keyword evidence="3" id="KW-1185">Reference proteome</keyword>
<feature type="transmembrane region" description="Helical" evidence="1">
    <location>
        <begin position="91"/>
        <end position="111"/>
    </location>
</feature>
<organism evidence="2 3">
    <name type="scientific">Corynebacterium epidermidicanis</name>
    <dbReference type="NCBI Taxonomy" id="1050174"/>
    <lineage>
        <taxon>Bacteria</taxon>
        <taxon>Bacillati</taxon>
        <taxon>Actinomycetota</taxon>
        <taxon>Actinomycetes</taxon>
        <taxon>Mycobacteriales</taxon>
        <taxon>Corynebacteriaceae</taxon>
        <taxon>Corynebacterium</taxon>
    </lineage>
</organism>
<dbReference type="KEGG" id="cei:CEPID_08290"/>
<dbReference type="EMBL" id="CP011541">
    <property type="protein sequence ID" value="AKK03508.1"/>
    <property type="molecule type" value="Genomic_DNA"/>
</dbReference>
<dbReference type="STRING" id="1050174.CEPID_08290"/>
<sequence>MNCAIGLSIYICLECVSLFFDASTVIGSVFLVASGLAYAFYSWLMYQVIKVDSPLASSVFIICNFLGVILHLFSTSYLLQIRPDESRYQTIYNFAEYLFVLALFPLVCGLARSPVFPRFIAIMQAIYAVTWTLNIFFPEYTFPLPVNMALSLATKCAIVACCFRTVFHRRRL</sequence>
<keyword evidence="1" id="KW-0812">Transmembrane</keyword>
<evidence type="ECO:0000313" key="2">
    <source>
        <dbReference type="EMBL" id="AKK03508.1"/>
    </source>
</evidence>
<accession>A0A0G3GVD6</accession>
<keyword evidence="1" id="KW-1133">Transmembrane helix</keyword>
<reference evidence="2 3" key="1">
    <citation type="submission" date="2015-05" db="EMBL/GenBank/DDBJ databases">
        <title>Complete genome sequence of Corynebacterium epidermidicanis DSM 45586, isolated from the skin of a dog suffering from pruritus.</title>
        <authorList>
            <person name="Ruckert C."/>
            <person name="Albersmeier A."/>
            <person name="Winkler A."/>
            <person name="Tauch A."/>
        </authorList>
    </citation>
    <scope>NUCLEOTIDE SEQUENCE [LARGE SCALE GENOMIC DNA]</scope>
    <source>
        <strain evidence="2 3">DSM 45586</strain>
    </source>
</reference>
<feature type="transmembrane region" description="Helical" evidence="1">
    <location>
        <begin position="25"/>
        <end position="46"/>
    </location>
</feature>